<comment type="caution">
    <text evidence="3">The sequence shown here is derived from an EMBL/GenBank/DDBJ whole genome shotgun (WGS) entry which is preliminary data.</text>
</comment>
<feature type="domain" description="HTH cro/C1-type" evidence="2">
    <location>
        <begin position="13"/>
        <end position="67"/>
    </location>
</feature>
<keyword evidence="4" id="KW-1185">Reference proteome</keyword>
<accession>A0A2S7ISQ2</accession>
<sequence>MNEEILIQISSQLKGKRKSQGITLQELANRAQVSKALISQIENNRTIPSLLVLINLIRSLGIDLNVFFEELVQGSGNGKLSVRRKEEYQTFYKEDTPHVTYRRILTKTISPLAVDFVLAEVKPQAQQNTATTSDAYEFNYVIKGEIEYVMGEETHALKEGDSLFFDGRVPHKSSNQTNEDSLLLIVYFFIEKM</sequence>
<dbReference type="CDD" id="cd00093">
    <property type="entry name" value="HTH_XRE"/>
    <property type="match status" value="1"/>
</dbReference>
<dbReference type="SUPFAM" id="SSF47413">
    <property type="entry name" value="lambda repressor-like DNA-binding domains"/>
    <property type="match status" value="1"/>
</dbReference>
<evidence type="ECO:0000256" key="1">
    <source>
        <dbReference type="ARBA" id="ARBA00023125"/>
    </source>
</evidence>
<dbReference type="InterPro" id="IPR011051">
    <property type="entry name" value="RmlC_Cupin_sf"/>
</dbReference>
<dbReference type="Gene3D" id="1.10.260.40">
    <property type="entry name" value="lambda repressor-like DNA-binding domains"/>
    <property type="match status" value="1"/>
</dbReference>
<dbReference type="RefSeq" id="WP_104713274.1">
    <property type="nucleotide sequence ID" value="NZ_PTRA01000001.1"/>
</dbReference>
<proteinExistence type="predicted"/>
<name>A0A2S7ISQ2_9BACT</name>
<dbReference type="PANTHER" id="PTHR46797:SF1">
    <property type="entry name" value="METHYLPHOSPHONATE SYNTHASE"/>
    <property type="match status" value="1"/>
</dbReference>
<dbReference type="PANTHER" id="PTHR46797">
    <property type="entry name" value="HTH-TYPE TRANSCRIPTIONAL REGULATOR"/>
    <property type="match status" value="1"/>
</dbReference>
<dbReference type="Gene3D" id="2.60.120.10">
    <property type="entry name" value="Jelly Rolls"/>
    <property type="match status" value="1"/>
</dbReference>
<dbReference type="InterPro" id="IPR001387">
    <property type="entry name" value="Cro/C1-type_HTH"/>
</dbReference>
<dbReference type="CDD" id="cd02209">
    <property type="entry name" value="cupin_XRE_C"/>
    <property type="match status" value="1"/>
</dbReference>
<dbReference type="SUPFAM" id="SSF51182">
    <property type="entry name" value="RmlC-like cupins"/>
    <property type="match status" value="1"/>
</dbReference>
<organism evidence="3 4">
    <name type="scientific">Siphonobacter curvatus</name>
    <dbReference type="NCBI Taxonomy" id="2094562"/>
    <lineage>
        <taxon>Bacteria</taxon>
        <taxon>Pseudomonadati</taxon>
        <taxon>Bacteroidota</taxon>
        <taxon>Cytophagia</taxon>
        <taxon>Cytophagales</taxon>
        <taxon>Cytophagaceae</taxon>
        <taxon>Siphonobacter</taxon>
    </lineage>
</organism>
<dbReference type="InterPro" id="IPR050807">
    <property type="entry name" value="TransReg_Diox_bact_type"/>
</dbReference>
<evidence type="ECO:0000259" key="2">
    <source>
        <dbReference type="PROSITE" id="PS50943"/>
    </source>
</evidence>
<gene>
    <name evidence="3" type="ORF">C5O19_14155</name>
</gene>
<keyword evidence="1" id="KW-0238">DNA-binding</keyword>
<dbReference type="EMBL" id="PTRA01000001">
    <property type="protein sequence ID" value="PQA60709.1"/>
    <property type="molecule type" value="Genomic_DNA"/>
</dbReference>
<dbReference type="InterPro" id="IPR010982">
    <property type="entry name" value="Lambda_DNA-bd_dom_sf"/>
</dbReference>
<dbReference type="SMART" id="SM00530">
    <property type="entry name" value="HTH_XRE"/>
    <property type="match status" value="1"/>
</dbReference>
<dbReference type="GO" id="GO:0005829">
    <property type="term" value="C:cytosol"/>
    <property type="evidence" value="ECO:0007669"/>
    <property type="project" value="TreeGrafter"/>
</dbReference>
<dbReference type="Pfam" id="PF07883">
    <property type="entry name" value="Cupin_2"/>
    <property type="match status" value="1"/>
</dbReference>
<dbReference type="PROSITE" id="PS50943">
    <property type="entry name" value="HTH_CROC1"/>
    <property type="match status" value="1"/>
</dbReference>
<protein>
    <submittedName>
        <fullName evidence="3">XRE family transcriptional regulator</fullName>
    </submittedName>
</protein>
<dbReference type="Proteomes" id="UP000239590">
    <property type="component" value="Unassembled WGS sequence"/>
</dbReference>
<evidence type="ECO:0000313" key="4">
    <source>
        <dbReference type="Proteomes" id="UP000239590"/>
    </source>
</evidence>
<dbReference type="GO" id="GO:0003700">
    <property type="term" value="F:DNA-binding transcription factor activity"/>
    <property type="evidence" value="ECO:0007669"/>
    <property type="project" value="TreeGrafter"/>
</dbReference>
<reference evidence="4" key="1">
    <citation type="submission" date="2018-02" db="EMBL/GenBank/DDBJ databases">
        <title>Genome sequencing of Solimonas sp. HR-BB.</title>
        <authorList>
            <person name="Lee Y."/>
            <person name="Jeon C.O."/>
        </authorList>
    </citation>
    <scope>NUCLEOTIDE SEQUENCE [LARGE SCALE GENOMIC DNA]</scope>
    <source>
        <strain evidence="4">HR-U</strain>
    </source>
</reference>
<dbReference type="OrthoDB" id="9805356at2"/>
<dbReference type="InterPro" id="IPR013096">
    <property type="entry name" value="Cupin_2"/>
</dbReference>
<dbReference type="InterPro" id="IPR014710">
    <property type="entry name" value="RmlC-like_jellyroll"/>
</dbReference>
<evidence type="ECO:0000313" key="3">
    <source>
        <dbReference type="EMBL" id="PQA60709.1"/>
    </source>
</evidence>
<dbReference type="Pfam" id="PF01381">
    <property type="entry name" value="HTH_3"/>
    <property type="match status" value="1"/>
</dbReference>
<dbReference type="AlphaFoldDB" id="A0A2S7ISQ2"/>
<dbReference type="GO" id="GO:0003677">
    <property type="term" value="F:DNA binding"/>
    <property type="evidence" value="ECO:0007669"/>
    <property type="project" value="UniProtKB-KW"/>
</dbReference>